<evidence type="ECO:0000256" key="2">
    <source>
        <dbReference type="ARBA" id="ARBA00022679"/>
    </source>
</evidence>
<keyword evidence="1" id="KW-0963">Cytoplasm</keyword>
<evidence type="ECO:0000256" key="1">
    <source>
        <dbReference type="ARBA" id="ARBA00022490"/>
    </source>
</evidence>
<keyword evidence="3" id="KW-0012">Acyltransferase</keyword>
<dbReference type="HAMAP" id="MF_00688">
    <property type="entry name" value="Leu_Phe_trans"/>
    <property type="match status" value="1"/>
</dbReference>
<dbReference type="InterPro" id="IPR042203">
    <property type="entry name" value="Leu/Phe-tRNA_Trfase_C"/>
</dbReference>
<keyword evidence="2" id="KW-0808">Transferase</keyword>
<sequence>MRPIEPPPSAWRLPDPDDADRYGLCAVGADLRPGTLLAAYRSGLFPMPVRKRVLGWWSPDPRGILPLDGLKVSRSLRKSCARYEVRFDTRFRDVMQRCGDPRRPHGWITPAFVDAYDALHRLGWVHSVETYRDGELVGGLYGVRINGFFAGESMFSQATDASKVALVALVDWLNDTGAELLDVQWKTDHLASLGVVEVPRAAYLALLRSAVAA</sequence>
<dbReference type="SUPFAM" id="SSF55729">
    <property type="entry name" value="Acyl-CoA N-acyltransferases (Nat)"/>
    <property type="match status" value="1"/>
</dbReference>
<dbReference type="GO" id="GO:0030163">
    <property type="term" value="P:protein catabolic process"/>
    <property type="evidence" value="ECO:0007669"/>
    <property type="project" value="InterPro"/>
</dbReference>
<gene>
    <name evidence="4" type="ORF">UFOPK1493_00795</name>
</gene>
<dbReference type="InterPro" id="IPR004616">
    <property type="entry name" value="Leu/Phe-tRNA_Trfase"/>
</dbReference>
<dbReference type="Gene3D" id="3.30.70.3550">
    <property type="entry name" value="Leucyl/phenylalanyl-tRNA-protein transferase, N-terminal domain"/>
    <property type="match status" value="1"/>
</dbReference>
<protein>
    <submittedName>
        <fullName evidence="4">Unannotated protein</fullName>
    </submittedName>
</protein>
<dbReference type="AlphaFoldDB" id="A0A6J6C860"/>
<dbReference type="Pfam" id="PF03588">
    <property type="entry name" value="Leu_Phe_trans"/>
    <property type="match status" value="1"/>
</dbReference>
<dbReference type="InterPro" id="IPR042221">
    <property type="entry name" value="Leu/Phe-tRNA_Trfase_N"/>
</dbReference>
<name>A0A6J6C860_9ZZZZ</name>
<organism evidence="4">
    <name type="scientific">freshwater metagenome</name>
    <dbReference type="NCBI Taxonomy" id="449393"/>
    <lineage>
        <taxon>unclassified sequences</taxon>
        <taxon>metagenomes</taxon>
        <taxon>ecological metagenomes</taxon>
    </lineage>
</organism>
<reference evidence="4" key="1">
    <citation type="submission" date="2020-05" db="EMBL/GenBank/DDBJ databases">
        <authorList>
            <person name="Chiriac C."/>
            <person name="Salcher M."/>
            <person name="Ghai R."/>
            <person name="Kavagutti S V."/>
        </authorList>
    </citation>
    <scope>NUCLEOTIDE SEQUENCE</scope>
</reference>
<dbReference type="InterPro" id="IPR016181">
    <property type="entry name" value="Acyl_CoA_acyltransferase"/>
</dbReference>
<evidence type="ECO:0000313" key="4">
    <source>
        <dbReference type="EMBL" id="CAB4547550.1"/>
    </source>
</evidence>
<dbReference type="GO" id="GO:0008914">
    <property type="term" value="F:leucyl-tRNA--protein transferase activity"/>
    <property type="evidence" value="ECO:0007669"/>
    <property type="project" value="InterPro"/>
</dbReference>
<dbReference type="PANTHER" id="PTHR30098">
    <property type="entry name" value="LEUCYL/PHENYLALANYL-TRNA--PROTEIN TRANSFERASE"/>
    <property type="match status" value="1"/>
</dbReference>
<proteinExistence type="inferred from homology"/>
<dbReference type="Gene3D" id="3.40.630.70">
    <property type="entry name" value="Leucyl/phenylalanyl-tRNA-protein transferase, C-terminal domain"/>
    <property type="match status" value="1"/>
</dbReference>
<dbReference type="EMBL" id="CAEZSR010000018">
    <property type="protein sequence ID" value="CAB4547550.1"/>
    <property type="molecule type" value="Genomic_DNA"/>
</dbReference>
<accession>A0A6J6C860</accession>
<dbReference type="NCBIfam" id="TIGR00667">
    <property type="entry name" value="aat"/>
    <property type="match status" value="1"/>
</dbReference>
<dbReference type="PANTHER" id="PTHR30098:SF2">
    <property type="entry name" value="LEUCYL_PHENYLALANYL-TRNA--PROTEIN TRANSFERASE"/>
    <property type="match status" value="1"/>
</dbReference>
<evidence type="ECO:0000256" key="3">
    <source>
        <dbReference type="ARBA" id="ARBA00023315"/>
    </source>
</evidence>
<dbReference type="GO" id="GO:0005737">
    <property type="term" value="C:cytoplasm"/>
    <property type="evidence" value="ECO:0007669"/>
    <property type="project" value="TreeGrafter"/>
</dbReference>